<keyword evidence="2" id="KW-1185">Reference proteome</keyword>
<gene>
    <name evidence="1" type="primary">flaR</name>
    <name evidence="1" type="ordered locus">HBHAL_1193</name>
</gene>
<dbReference type="AlphaFoldDB" id="I0JHF4"/>
<dbReference type="InterPro" id="IPR027417">
    <property type="entry name" value="P-loop_NTPase"/>
</dbReference>
<name>I0JHF4_HALH3</name>
<dbReference type="SUPFAM" id="SSF52540">
    <property type="entry name" value="P-loop containing nucleoside triphosphate hydrolases"/>
    <property type="match status" value="1"/>
</dbReference>
<evidence type="ECO:0000313" key="1">
    <source>
        <dbReference type="EMBL" id="CCG43572.1"/>
    </source>
</evidence>
<dbReference type="PATRIC" id="fig|866895.3.peg.193"/>
<dbReference type="STRING" id="866895.HBHAL_1193"/>
<dbReference type="KEGG" id="hhd:HBHAL_1193"/>
<protein>
    <submittedName>
        <fullName evidence="1">Topology modulation protein</fullName>
    </submittedName>
</protein>
<dbReference type="Gene3D" id="3.40.50.300">
    <property type="entry name" value="P-loop containing nucleotide triphosphate hydrolases"/>
    <property type="match status" value="1"/>
</dbReference>
<dbReference type="PANTHER" id="PTHR37816:SF3">
    <property type="entry name" value="MODULATES DNA TOPOLOGY"/>
    <property type="match status" value="1"/>
</dbReference>
<dbReference type="Proteomes" id="UP000007397">
    <property type="component" value="Chromosome"/>
</dbReference>
<reference evidence="1 2" key="1">
    <citation type="journal article" date="2013" name="Environ. Microbiol.">
        <title>Chloride and organic osmolytes: a hybrid strategy to cope with elevated salinities by the moderately halophilic, chloride-dependent bacterium Halobacillus halophilus.</title>
        <authorList>
            <person name="Saum S.H."/>
            <person name="Pfeiffer F."/>
            <person name="Palm P."/>
            <person name="Rampp M."/>
            <person name="Schuster S.C."/>
            <person name="Muller V."/>
            <person name="Oesterhelt D."/>
        </authorList>
    </citation>
    <scope>NUCLEOTIDE SEQUENCE [LARGE SCALE GENOMIC DNA]</scope>
    <source>
        <strain evidence="2">ATCC 35676 / DSM 2266 / JCM 20832 / KCTC 3685 / LMG 17431 / NBRC 102448 / NCIMB 2269</strain>
    </source>
</reference>
<evidence type="ECO:0000313" key="2">
    <source>
        <dbReference type="Proteomes" id="UP000007397"/>
    </source>
</evidence>
<proteinExistence type="predicted"/>
<dbReference type="InterPro" id="IPR052922">
    <property type="entry name" value="Cytidylate_Kinase-2"/>
</dbReference>
<accession>I0JHF4</accession>
<dbReference type="EMBL" id="HE717023">
    <property type="protein sequence ID" value="CCG43572.1"/>
    <property type="molecule type" value="Genomic_DNA"/>
</dbReference>
<dbReference type="CDD" id="cd01983">
    <property type="entry name" value="SIMIBI"/>
    <property type="match status" value="1"/>
</dbReference>
<dbReference type="eggNOG" id="COG0563">
    <property type="taxonomic scope" value="Bacteria"/>
</dbReference>
<dbReference type="HOGENOM" id="CLU_092618_0_1_9"/>
<dbReference type="RefSeq" id="WP_014641480.1">
    <property type="nucleotide sequence ID" value="NC_017668.1"/>
</dbReference>
<dbReference type="PANTHER" id="PTHR37816">
    <property type="entry name" value="YALI0E33011P"/>
    <property type="match status" value="1"/>
</dbReference>
<sequence>MKRIMVMGISAGAGKSTFARHLGDRLNISVYHLDAFYWKPGWIEAGLPEFKSKQKEVVGRDSWIIEGNYSSTYDLRASHADTIIYLELPLLLCLYRVSKRWWIHRGKTRADMGEGCEEKLDFEFIKFIVTTYYSRKKKMKKRLEAFQSMSPDKKIIALKSRKEIRVFLKCLDSEG</sequence>
<organism evidence="1 2">
    <name type="scientific">Halobacillus halophilus (strain ATCC 35676 / DSM 2266 / JCM 20832 / KCTC 3685 / LMG 17431 / NBRC 102448 / NCIMB 2269)</name>
    <name type="common">Sporosarcina halophila</name>
    <dbReference type="NCBI Taxonomy" id="866895"/>
    <lineage>
        <taxon>Bacteria</taxon>
        <taxon>Bacillati</taxon>
        <taxon>Bacillota</taxon>
        <taxon>Bacilli</taxon>
        <taxon>Bacillales</taxon>
        <taxon>Bacillaceae</taxon>
        <taxon>Halobacillus</taxon>
    </lineage>
</organism>